<dbReference type="InterPro" id="IPR046867">
    <property type="entry name" value="AldOxase/xan_DH_MoCoBD2"/>
</dbReference>
<keyword evidence="1" id="KW-0812">Transmembrane</keyword>
<name>A0ABV7J6I2_9GAMM</name>
<sequence>MGKLKTFTRRTFLVGSSAIAGGVAFGTFLAKKPHDNPLAKNLNNGEATFNPWVLIDADKITLIVPHMDMGQGVASIQAAMIAEELDLEMDQFAISFGLPDAAYHNTALASEAVPFLSTDDGMTAQAMRTVVRSVMKILGLQVTGGSTTVPDSLNKLRIAGATARETLKRAAAIQADVDAAELTTARGAVVLPDGKRIAYTDLAAAAAALQPVHHNTLRDPASWRLLGQPMQRLDIVGKSTGTLDYGIDLQFDDLLYAAVQLNPGKGAALKSHDDTQAKAMRGVQQILPLTHGVAALADNSWRAMRAAKAVVCDWAEASYPAEQADHWQLVADSFTEERLDKIWRDDGDVEQAITDAAAHQAEYRAPYVAHQPLEPLNAVIRVTNERADIWVAHQMPRFAQQKVAEITGLEVDQVYLHNQYAGGSFGHRLEFDNVILAAEIGRQMPGKTIKLTYTREQDFAQDFTRQIGMARGRGLVKNGQVKAMDLSVATVSSSESQMKRLGQSAPGPDKQITEGAWNLPYDIEHFRVSAYRVPELAPTSSWRSVGASSAGFFADCFLDELIHQAGADPLAERLRLCNHPVAKAVLETAGELSGWGRPLAENQGRGIAFVESFGVPVAEVVEVTMTDRGIRLDQVTVVADVGRVIDPVNFENLMQGGAVWGLGHAMNCEITFKNGASEQLNYHRHAGMRLYQCPKIVVKGLENGAQVRGIGEPPVPPAAPALANAIFAATGQRVREMPFDQHIRFV</sequence>
<dbReference type="Proteomes" id="UP001595533">
    <property type="component" value="Unassembled WGS sequence"/>
</dbReference>
<dbReference type="PROSITE" id="PS51318">
    <property type="entry name" value="TAT"/>
    <property type="match status" value="1"/>
</dbReference>
<dbReference type="SUPFAM" id="SSF56003">
    <property type="entry name" value="Molybdenum cofactor-binding domain"/>
    <property type="match status" value="2"/>
</dbReference>
<dbReference type="InterPro" id="IPR037165">
    <property type="entry name" value="AldOxase/xan_DH_Mopterin-bd_sf"/>
</dbReference>
<dbReference type="Gene3D" id="3.90.1170.50">
    <property type="entry name" value="Aldehyde oxidase/xanthine dehydrogenase, a/b hammerhead"/>
    <property type="match status" value="1"/>
</dbReference>
<dbReference type="InterPro" id="IPR012368">
    <property type="entry name" value="OxRdtase_Mopterin-bd_su_IorB"/>
</dbReference>
<proteinExistence type="predicted"/>
<dbReference type="EMBL" id="JBHRTS010000001">
    <property type="protein sequence ID" value="MFC3192752.1"/>
    <property type="molecule type" value="Genomic_DNA"/>
</dbReference>
<dbReference type="Gene3D" id="3.30.365.10">
    <property type="entry name" value="Aldehyde oxidase/xanthine dehydrogenase, molybdopterin binding domain"/>
    <property type="match status" value="4"/>
</dbReference>
<dbReference type="PANTHER" id="PTHR47495:SF2">
    <property type="entry name" value="ALDEHYDE DEHYDROGENASE"/>
    <property type="match status" value="1"/>
</dbReference>
<dbReference type="Pfam" id="PF20256">
    <property type="entry name" value="MoCoBD_2"/>
    <property type="match status" value="1"/>
</dbReference>
<dbReference type="PIRSF" id="PIRSF036389">
    <property type="entry name" value="IOR_B"/>
    <property type="match status" value="1"/>
</dbReference>
<accession>A0ABV7J6I2</accession>
<protein>
    <submittedName>
        <fullName evidence="3">Molybdopterin cofactor-binding domain-containing protein</fullName>
    </submittedName>
</protein>
<dbReference type="InterPro" id="IPR052516">
    <property type="entry name" value="N-heterocyclic_Hydroxylase"/>
</dbReference>
<evidence type="ECO:0000256" key="1">
    <source>
        <dbReference type="SAM" id="Phobius"/>
    </source>
</evidence>
<dbReference type="InterPro" id="IPR000674">
    <property type="entry name" value="Ald_Oxase/Xan_DH_a/b"/>
</dbReference>
<dbReference type="InterPro" id="IPR036856">
    <property type="entry name" value="Ald_Oxase/Xan_DH_a/b_sf"/>
</dbReference>
<keyword evidence="1" id="KW-0472">Membrane</keyword>
<dbReference type="SMART" id="SM01008">
    <property type="entry name" value="Ald_Xan_dh_C"/>
    <property type="match status" value="1"/>
</dbReference>
<dbReference type="InterPro" id="IPR006311">
    <property type="entry name" value="TAT_signal"/>
</dbReference>
<dbReference type="SUPFAM" id="SSF54665">
    <property type="entry name" value="CO dehydrogenase molybdoprotein N-domain-like"/>
    <property type="match status" value="1"/>
</dbReference>
<feature type="transmembrane region" description="Helical" evidence="1">
    <location>
        <begin position="12"/>
        <end position="30"/>
    </location>
</feature>
<keyword evidence="1" id="KW-1133">Transmembrane helix</keyword>
<dbReference type="InterPro" id="IPR008274">
    <property type="entry name" value="AldOxase/xan_DH_MoCoBD1"/>
</dbReference>
<organism evidence="3 4">
    <name type="scientific">Marinicella sediminis</name>
    <dbReference type="NCBI Taxonomy" id="1792834"/>
    <lineage>
        <taxon>Bacteria</taxon>
        <taxon>Pseudomonadati</taxon>
        <taxon>Pseudomonadota</taxon>
        <taxon>Gammaproteobacteria</taxon>
        <taxon>Lysobacterales</taxon>
        <taxon>Marinicellaceae</taxon>
        <taxon>Marinicella</taxon>
    </lineage>
</organism>
<dbReference type="Pfam" id="PF02738">
    <property type="entry name" value="MoCoBD_1"/>
    <property type="match status" value="1"/>
</dbReference>
<evidence type="ECO:0000313" key="4">
    <source>
        <dbReference type="Proteomes" id="UP001595533"/>
    </source>
</evidence>
<evidence type="ECO:0000313" key="3">
    <source>
        <dbReference type="EMBL" id="MFC3192752.1"/>
    </source>
</evidence>
<reference evidence="4" key="1">
    <citation type="journal article" date="2019" name="Int. J. Syst. Evol. Microbiol.">
        <title>The Global Catalogue of Microorganisms (GCM) 10K type strain sequencing project: providing services to taxonomists for standard genome sequencing and annotation.</title>
        <authorList>
            <consortium name="The Broad Institute Genomics Platform"/>
            <consortium name="The Broad Institute Genome Sequencing Center for Infectious Disease"/>
            <person name="Wu L."/>
            <person name="Ma J."/>
        </authorList>
    </citation>
    <scope>NUCLEOTIDE SEQUENCE [LARGE SCALE GENOMIC DNA]</scope>
    <source>
        <strain evidence="4">KCTC 42953</strain>
    </source>
</reference>
<comment type="caution">
    <text evidence="3">The sequence shown here is derived from an EMBL/GenBank/DDBJ whole genome shotgun (WGS) entry which is preliminary data.</text>
</comment>
<feature type="domain" description="Aldehyde oxidase/xanthine dehydrogenase a/b hammerhead" evidence="2">
    <location>
        <begin position="240"/>
        <end position="318"/>
    </location>
</feature>
<dbReference type="PANTHER" id="PTHR47495">
    <property type="entry name" value="ALDEHYDE DEHYDROGENASE"/>
    <property type="match status" value="1"/>
</dbReference>
<keyword evidence="4" id="KW-1185">Reference proteome</keyword>
<evidence type="ECO:0000259" key="2">
    <source>
        <dbReference type="SMART" id="SM01008"/>
    </source>
</evidence>
<gene>
    <name evidence="3" type="ORF">ACFODZ_00735</name>
</gene>
<dbReference type="RefSeq" id="WP_077409434.1">
    <property type="nucleotide sequence ID" value="NZ_JBHRTS010000001.1"/>
</dbReference>